<gene>
    <name evidence="2" type="ORF">C0Q70_16847</name>
</gene>
<evidence type="ECO:0000313" key="2">
    <source>
        <dbReference type="EMBL" id="PVD23575.1"/>
    </source>
</evidence>
<dbReference type="EMBL" id="PZQS01000010">
    <property type="protein sequence ID" value="PVD23575.1"/>
    <property type="molecule type" value="Genomic_DNA"/>
</dbReference>
<feature type="region of interest" description="Disordered" evidence="1">
    <location>
        <begin position="45"/>
        <end position="68"/>
    </location>
</feature>
<name>A0A2T7NQX4_POMCA</name>
<protein>
    <submittedName>
        <fullName evidence="2">Uncharacterized protein</fullName>
    </submittedName>
</protein>
<sequence length="139" mass="15484">MTKSSPEALEPLSVIVSYWEDQPAKLTDRQDRSVQGCREEIWRALADPRGFSSPRHQTGKQTRLEGPQATEIFSSRTIVRALSSRFIRGALLRISCEAKEQRQIESAPHSQQPPPPLLPASPLILRLSTSSPPDVVAMQ</sequence>
<feature type="region of interest" description="Disordered" evidence="1">
    <location>
        <begin position="101"/>
        <end position="139"/>
    </location>
</feature>
<proteinExistence type="predicted"/>
<organism evidence="2 3">
    <name type="scientific">Pomacea canaliculata</name>
    <name type="common">Golden apple snail</name>
    <dbReference type="NCBI Taxonomy" id="400727"/>
    <lineage>
        <taxon>Eukaryota</taxon>
        <taxon>Metazoa</taxon>
        <taxon>Spiralia</taxon>
        <taxon>Lophotrochozoa</taxon>
        <taxon>Mollusca</taxon>
        <taxon>Gastropoda</taxon>
        <taxon>Caenogastropoda</taxon>
        <taxon>Architaenioglossa</taxon>
        <taxon>Ampullarioidea</taxon>
        <taxon>Ampullariidae</taxon>
        <taxon>Pomacea</taxon>
    </lineage>
</organism>
<evidence type="ECO:0000313" key="3">
    <source>
        <dbReference type="Proteomes" id="UP000245119"/>
    </source>
</evidence>
<keyword evidence="3" id="KW-1185">Reference proteome</keyword>
<comment type="caution">
    <text evidence="2">The sequence shown here is derived from an EMBL/GenBank/DDBJ whole genome shotgun (WGS) entry which is preliminary data.</text>
</comment>
<dbReference type="AlphaFoldDB" id="A0A2T7NQX4"/>
<reference evidence="2 3" key="1">
    <citation type="submission" date="2018-04" db="EMBL/GenBank/DDBJ databases">
        <title>The genome of golden apple snail Pomacea canaliculata provides insight into stress tolerance and invasive adaptation.</title>
        <authorList>
            <person name="Liu C."/>
            <person name="Liu B."/>
            <person name="Ren Y."/>
            <person name="Zhang Y."/>
            <person name="Wang H."/>
            <person name="Li S."/>
            <person name="Jiang F."/>
            <person name="Yin L."/>
            <person name="Zhang G."/>
            <person name="Qian W."/>
            <person name="Fan W."/>
        </authorList>
    </citation>
    <scope>NUCLEOTIDE SEQUENCE [LARGE SCALE GENOMIC DNA]</scope>
    <source>
        <strain evidence="2">SZHN2017</strain>
        <tissue evidence="2">Muscle</tissue>
    </source>
</reference>
<accession>A0A2T7NQX4</accession>
<evidence type="ECO:0000256" key="1">
    <source>
        <dbReference type="SAM" id="MobiDB-lite"/>
    </source>
</evidence>
<dbReference type="Proteomes" id="UP000245119">
    <property type="component" value="Linkage Group LG10"/>
</dbReference>